<dbReference type="InterPro" id="IPR020472">
    <property type="entry name" value="WD40_PAC1"/>
</dbReference>
<dbReference type="AlphaFoldDB" id="R7RWA1"/>
<feature type="repeat" description="WD" evidence="3">
    <location>
        <begin position="726"/>
        <end position="767"/>
    </location>
</feature>
<dbReference type="CDD" id="cd00200">
    <property type="entry name" value="WD40"/>
    <property type="match status" value="2"/>
</dbReference>
<reference evidence="7" key="1">
    <citation type="journal article" date="2012" name="Science">
        <title>The Paleozoic origin of enzymatic lignin decomposition reconstructed from 31 fungal genomes.</title>
        <authorList>
            <person name="Floudas D."/>
            <person name="Binder M."/>
            <person name="Riley R."/>
            <person name="Barry K."/>
            <person name="Blanchette R.A."/>
            <person name="Henrissat B."/>
            <person name="Martinez A.T."/>
            <person name="Otillar R."/>
            <person name="Spatafora J.W."/>
            <person name="Yadav J.S."/>
            <person name="Aerts A."/>
            <person name="Benoit I."/>
            <person name="Boyd A."/>
            <person name="Carlson A."/>
            <person name="Copeland A."/>
            <person name="Coutinho P.M."/>
            <person name="de Vries R.P."/>
            <person name="Ferreira P."/>
            <person name="Findley K."/>
            <person name="Foster B."/>
            <person name="Gaskell J."/>
            <person name="Glotzer D."/>
            <person name="Gorecki P."/>
            <person name="Heitman J."/>
            <person name="Hesse C."/>
            <person name="Hori C."/>
            <person name="Igarashi K."/>
            <person name="Jurgens J.A."/>
            <person name="Kallen N."/>
            <person name="Kersten P."/>
            <person name="Kohler A."/>
            <person name="Kuees U."/>
            <person name="Kumar T.K.A."/>
            <person name="Kuo A."/>
            <person name="LaButti K."/>
            <person name="Larrondo L.F."/>
            <person name="Lindquist E."/>
            <person name="Ling A."/>
            <person name="Lombard V."/>
            <person name="Lucas S."/>
            <person name="Lundell T."/>
            <person name="Martin R."/>
            <person name="McLaughlin D.J."/>
            <person name="Morgenstern I."/>
            <person name="Morin E."/>
            <person name="Murat C."/>
            <person name="Nagy L.G."/>
            <person name="Nolan M."/>
            <person name="Ohm R.A."/>
            <person name="Patyshakuliyeva A."/>
            <person name="Rokas A."/>
            <person name="Ruiz-Duenas F.J."/>
            <person name="Sabat G."/>
            <person name="Salamov A."/>
            <person name="Samejima M."/>
            <person name="Schmutz J."/>
            <person name="Slot J.C."/>
            <person name="St John F."/>
            <person name="Stenlid J."/>
            <person name="Sun H."/>
            <person name="Sun S."/>
            <person name="Syed K."/>
            <person name="Tsang A."/>
            <person name="Wiebenga A."/>
            <person name="Young D."/>
            <person name="Pisabarro A."/>
            <person name="Eastwood D.C."/>
            <person name="Martin F."/>
            <person name="Cullen D."/>
            <person name="Grigoriev I.V."/>
            <person name="Hibbett D.S."/>
        </authorList>
    </citation>
    <scope>NUCLEOTIDE SEQUENCE [LARGE SCALE GENOMIC DNA]</scope>
    <source>
        <strain evidence="7">FP-91666</strain>
    </source>
</reference>
<feature type="domain" description="T6SS Phospholipase effector Tle1-like catalytic" evidence="5">
    <location>
        <begin position="153"/>
        <end position="223"/>
    </location>
</feature>
<keyword evidence="7" id="KW-1185">Reference proteome</keyword>
<accession>R7RWA1</accession>
<sequence>MDHTNQSIEEQLRELRAEPTEAKVELTEAKVKLDEQSSVGVDEQIRAAVARADEGMKSAFEDLRTAVSRSEEKPKDRIDKLEAAVAEAQKDEDVGPRNLVVCIDGTANQFGVKNSNVVELYHLLEKGRGQITSYNSGIGTYAKTQKDEDIGPRNLVVCIDGTANQFGVKNSNVVELYHLLEKDKRQITFYNSGIGTYAKPSWRSSSYWRQAIGHTIDLMIAWKHTYGSRKTTVLETKSFSSLTNDSKTKRFRDIYSKISSMSILTSEVFKIFKGMLMAHTDVKQASGVRIGSHADDVSDDPKEMAKRFKKSFSREVRVHFVGAWDTVSSVGIVRDKVLPGTTSGMKHVTFFRHALALDERRVKFLPEYAYEGSSLPDVEKEAEEEIRNRSNAIVSPHTKEVWFAGTHSDIGGGNIKNPEMNRSDPPLRWMSYEATAAGLRLGPFGRKWELQPKIYVHESLTGPWHTLECLRLTHLTYNSSSDTRRWFHCGAGRYIRPGQKLHSSLVYGAQKDNGSYEPKALLAKSKDSDIGLASWSELSGIKMDSLPDSVERDLYDRAGELVRSISSACDYSQECNNIIVDLVNEFGAMAASRDGGRALREIPNLQYTLQAGEHFPRDVRLSILRISKTLFQENERSDNSQIEVTSSIASSPSSGHIAMVREFGNTINIRSLTDQDMPATLTKTLNGHKSAVLSLSFSFDGAFLASGGLDHYARVWSIGTSESLRIIEHSDVVGSVVLSADGTLVASGCADGKIVISDVASGAPVVATPLAHTSTITSLVFSSNNSLLSSGSSDGTIHVCSLSGDDTPGPSVAPLEGHTAGVISLAFSPNGHQLISGSYDCTVRVWDLESSDTHVRVLYGHTDWITSLAFSPDGEHIVSGSIDSTCRLWESQVGRAINPLIMPFKEWASSVNFSSDGTSIVACSIDGVMKSTSIDVSETHRACLYGHNSFVLGVAFSSDSKRLVSCSADRTIRIWDIQTGTESLRPLEGHTRSVSSVQFSPDGSLIASGSFDRTVRIWDAVTRKQKGEPLRGHTDDINSVGFSPDGKHLVSGSDDHTVCVWNLETRSEAFKPLEGHTSYVWSVQYSPDGRYIVSGSGDRTVRLWDANTGKAVGEPFRGHNRTVTSVAFSPDGTRIVSGSLDKTIRIWDTKTVKAVGEPLRGHTNWVWSVAYSPDGKRIVSGSRDETVRVWDAETGKEVFELLRGHTEKMWSVAWSLDGKLIASASYDKTIRLWDANTGESIKF</sequence>
<evidence type="ECO:0000313" key="7">
    <source>
        <dbReference type="Proteomes" id="UP000053927"/>
    </source>
</evidence>
<keyword evidence="2" id="KW-0677">Repeat</keyword>
<dbReference type="PANTHER" id="PTHR19848:SF8">
    <property type="entry name" value="F-BOX AND WD REPEAT DOMAIN CONTAINING 7"/>
    <property type="match status" value="1"/>
</dbReference>
<dbReference type="KEGG" id="shs:STEHIDRAFT_163598"/>
<keyword evidence="1 3" id="KW-0853">WD repeat</keyword>
<dbReference type="InterPro" id="IPR019775">
    <property type="entry name" value="WD40_repeat_CS"/>
</dbReference>
<dbReference type="Gene3D" id="2.130.10.10">
    <property type="entry name" value="YVTN repeat-like/Quinoprotein amine dehydrogenase"/>
    <property type="match status" value="7"/>
</dbReference>
<dbReference type="OrthoDB" id="674604at2759"/>
<feature type="repeat" description="WD" evidence="3">
    <location>
        <begin position="1116"/>
        <end position="1157"/>
    </location>
</feature>
<feature type="region of interest" description="Disordered" evidence="4">
    <location>
        <begin position="1"/>
        <end position="20"/>
    </location>
</feature>
<evidence type="ECO:0000259" key="5">
    <source>
        <dbReference type="Pfam" id="PF09994"/>
    </source>
</evidence>
<dbReference type="PRINTS" id="PR00320">
    <property type="entry name" value="GPROTEINBRPT"/>
</dbReference>
<feature type="repeat" description="WD" evidence="3">
    <location>
        <begin position="685"/>
        <end position="726"/>
    </location>
</feature>
<dbReference type="Proteomes" id="UP000053927">
    <property type="component" value="Unassembled WGS sequence"/>
</dbReference>
<dbReference type="InterPro" id="IPR015943">
    <property type="entry name" value="WD40/YVTN_repeat-like_dom_sf"/>
</dbReference>
<evidence type="ECO:0000256" key="3">
    <source>
        <dbReference type="PROSITE-ProRule" id="PRU00221"/>
    </source>
</evidence>
<feature type="repeat" description="WD" evidence="3">
    <location>
        <begin position="769"/>
        <end position="799"/>
    </location>
</feature>
<dbReference type="SMART" id="SM00320">
    <property type="entry name" value="WD40"/>
    <property type="match status" value="13"/>
</dbReference>
<feature type="compositionally biased region" description="Basic and acidic residues" evidence="4">
    <location>
        <begin position="10"/>
        <end position="20"/>
    </location>
</feature>
<dbReference type="InterPro" id="IPR018712">
    <property type="entry name" value="Tle1-like_cat"/>
</dbReference>
<feature type="repeat" description="WD" evidence="3">
    <location>
        <begin position="858"/>
        <end position="899"/>
    </location>
</feature>
<organism evidence="6 7">
    <name type="scientific">Stereum hirsutum (strain FP-91666)</name>
    <name type="common">White-rot fungus</name>
    <dbReference type="NCBI Taxonomy" id="721885"/>
    <lineage>
        <taxon>Eukaryota</taxon>
        <taxon>Fungi</taxon>
        <taxon>Dikarya</taxon>
        <taxon>Basidiomycota</taxon>
        <taxon>Agaricomycotina</taxon>
        <taxon>Agaricomycetes</taxon>
        <taxon>Russulales</taxon>
        <taxon>Stereaceae</taxon>
        <taxon>Stereum</taxon>
    </lineage>
</organism>
<feature type="repeat" description="WD" evidence="3">
    <location>
        <begin position="1073"/>
        <end position="1114"/>
    </location>
</feature>
<dbReference type="InterPro" id="IPR001680">
    <property type="entry name" value="WD40_rpt"/>
</dbReference>
<name>R7RWA1_STEHR</name>
<feature type="domain" description="T6SS Phospholipase effector Tle1-like catalytic" evidence="5">
    <location>
        <begin position="270"/>
        <end position="431"/>
    </location>
</feature>
<dbReference type="PANTHER" id="PTHR19848">
    <property type="entry name" value="WD40 REPEAT PROTEIN"/>
    <property type="match status" value="1"/>
</dbReference>
<feature type="repeat" description="WD" evidence="3">
    <location>
        <begin position="815"/>
        <end position="856"/>
    </location>
</feature>
<feature type="domain" description="T6SS Phospholipase effector Tle1-like catalytic" evidence="5">
    <location>
        <begin position="97"/>
        <end position="142"/>
    </location>
</feature>
<proteinExistence type="predicted"/>
<feature type="repeat" description="WD" evidence="3">
    <location>
        <begin position="987"/>
        <end position="1019"/>
    </location>
</feature>
<dbReference type="EMBL" id="JH687403">
    <property type="protein sequence ID" value="EIM79569.1"/>
    <property type="molecule type" value="Genomic_DNA"/>
</dbReference>
<dbReference type="PROSITE" id="PS50294">
    <property type="entry name" value="WD_REPEATS_REGION"/>
    <property type="match status" value="10"/>
</dbReference>
<dbReference type="PROSITE" id="PS00678">
    <property type="entry name" value="WD_REPEATS_1"/>
    <property type="match status" value="7"/>
</dbReference>
<dbReference type="SUPFAM" id="SSF50978">
    <property type="entry name" value="WD40 repeat-like"/>
    <property type="match status" value="2"/>
</dbReference>
<evidence type="ECO:0000313" key="6">
    <source>
        <dbReference type="EMBL" id="EIM79569.1"/>
    </source>
</evidence>
<evidence type="ECO:0000256" key="2">
    <source>
        <dbReference type="ARBA" id="ARBA00022737"/>
    </source>
</evidence>
<dbReference type="OMA" id="WHASELT"/>
<evidence type="ECO:0000256" key="1">
    <source>
        <dbReference type="ARBA" id="ARBA00022574"/>
    </source>
</evidence>
<evidence type="ECO:0000256" key="4">
    <source>
        <dbReference type="SAM" id="MobiDB-lite"/>
    </source>
</evidence>
<feature type="repeat" description="WD" evidence="3">
    <location>
        <begin position="944"/>
        <end position="985"/>
    </location>
</feature>
<gene>
    <name evidence="6" type="ORF">STEHIDRAFT_163598</name>
</gene>
<dbReference type="eggNOG" id="KOG0271">
    <property type="taxonomic scope" value="Eukaryota"/>
</dbReference>
<feature type="repeat" description="WD" evidence="3">
    <location>
        <begin position="1030"/>
        <end position="1071"/>
    </location>
</feature>
<dbReference type="Pfam" id="PF00400">
    <property type="entry name" value="WD40"/>
    <property type="match status" value="12"/>
</dbReference>
<dbReference type="PROSITE" id="PS50082">
    <property type="entry name" value="WD_REPEATS_2"/>
    <property type="match status" value="12"/>
</dbReference>
<dbReference type="Pfam" id="PF09994">
    <property type="entry name" value="T6SS_Tle1-like_cat"/>
    <property type="match status" value="3"/>
</dbReference>
<dbReference type="RefSeq" id="XP_007311360.1">
    <property type="nucleotide sequence ID" value="XM_007311298.1"/>
</dbReference>
<dbReference type="eggNOG" id="KOG0263">
    <property type="taxonomic scope" value="Eukaryota"/>
</dbReference>
<dbReference type="GeneID" id="18802396"/>
<feature type="repeat" description="WD" evidence="3">
    <location>
        <begin position="1202"/>
        <end position="1243"/>
    </location>
</feature>
<dbReference type="InterPro" id="IPR036322">
    <property type="entry name" value="WD40_repeat_dom_sf"/>
</dbReference>
<feature type="repeat" description="WD" evidence="3">
    <location>
        <begin position="1159"/>
        <end position="1200"/>
    </location>
</feature>
<protein>
    <submittedName>
        <fullName evidence="6">WD40 repeat-like protein</fullName>
    </submittedName>
</protein>